<dbReference type="AlphaFoldDB" id="A0A7X0P6N4"/>
<evidence type="ECO:0000313" key="2">
    <source>
        <dbReference type="Proteomes" id="UP000565579"/>
    </source>
</evidence>
<dbReference type="EMBL" id="JACHMI010000001">
    <property type="protein sequence ID" value="MBB6556255.1"/>
    <property type="molecule type" value="Genomic_DNA"/>
</dbReference>
<dbReference type="Proteomes" id="UP000565579">
    <property type="component" value="Unassembled WGS sequence"/>
</dbReference>
<organism evidence="1 2">
    <name type="scientific">Nonomuraea rubra</name>
    <dbReference type="NCBI Taxonomy" id="46180"/>
    <lineage>
        <taxon>Bacteria</taxon>
        <taxon>Bacillati</taxon>
        <taxon>Actinomycetota</taxon>
        <taxon>Actinomycetes</taxon>
        <taxon>Streptosporangiales</taxon>
        <taxon>Streptosporangiaceae</taxon>
        <taxon>Nonomuraea</taxon>
    </lineage>
</organism>
<gene>
    <name evidence="1" type="ORF">HD593_011050</name>
</gene>
<accession>A0A7X0P6N4</accession>
<sequence>MTAIERLAAAEMTLAFSQRISLLYEIDAADSYDGRHHKPVQAARPAVQG</sequence>
<comment type="caution">
    <text evidence="1">The sequence shown here is derived from an EMBL/GenBank/DDBJ whole genome shotgun (WGS) entry which is preliminary data.</text>
</comment>
<keyword evidence="2" id="KW-1185">Reference proteome</keyword>
<evidence type="ECO:0000313" key="1">
    <source>
        <dbReference type="EMBL" id="MBB6556255.1"/>
    </source>
</evidence>
<name>A0A7X0P6N4_9ACTN</name>
<dbReference type="RefSeq" id="WP_185110727.1">
    <property type="nucleotide sequence ID" value="NZ_BAAAXY010000153.1"/>
</dbReference>
<reference evidence="1 2" key="1">
    <citation type="submission" date="2020-08" db="EMBL/GenBank/DDBJ databases">
        <title>Sequencing the genomes of 1000 actinobacteria strains.</title>
        <authorList>
            <person name="Klenk H.-P."/>
        </authorList>
    </citation>
    <scope>NUCLEOTIDE SEQUENCE [LARGE SCALE GENOMIC DNA]</scope>
    <source>
        <strain evidence="1 2">DSM 43768</strain>
    </source>
</reference>
<protein>
    <submittedName>
        <fullName evidence="1">Uncharacterized protein</fullName>
    </submittedName>
</protein>
<proteinExistence type="predicted"/>